<dbReference type="SUPFAM" id="SSF50346">
    <property type="entry name" value="PRC-barrel domain"/>
    <property type="match status" value="2"/>
</dbReference>
<reference evidence="2 3" key="2">
    <citation type="submission" date="2018-12" db="EMBL/GenBank/DDBJ databases">
        <title>Nakamurella antarcticus sp. nov., isolated from Antarctica South Shetland Islands soil.</title>
        <authorList>
            <person name="Peng F."/>
        </authorList>
    </citation>
    <scope>NUCLEOTIDE SEQUENCE [LARGE SCALE GENOMIC DNA]</scope>
    <source>
        <strain evidence="2 3">S14-144</strain>
    </source>
</reference>
<gene>
    <name evidence="2" type="ORF">EH165_04915</name>
</gene>
<accession>A0A3G8ZJQ9</accession>
<dbReference type="EMBL" id="CP034170">
    <property type="protein sequence ID" value="AZI57592.1"/>
    <property type="molecule type" value="Genomic_DNA"/>
</dbReference>
<dbReference type="RefSeq" id="WP_124798277.1">
    <property type="nucleotide sequence ID" value="NZ_CP034170.1"/>
</dbReference>
<feature type="domain" description="PRC-barrel" evidence="1">
    <location>
        <begin position="4"/>
        <end position="76"/>
    </location>
</feature>
<sequence>MSTLMRASEIAKRPVVTFDGEDIAEIKDIVYAAHGGHVGGFSLNGRSFFAGKMKTALPWASVAALGPDAVMVASEESLVPLADVLAEAEASGTSSRGDILGSQVLTEDGTALGKVVDVIIEVADNPGEAADVVGYEIEPSEGMGESGRLLIPLPDTLSASGEHLMVPNATREFVSHDLAGFGAAVIAFRARLEGQI</sequence>
<proteinExistence type="predicted"/>
<keyword evidence="3" id="KW-1185">Reference proteome</keyword>
<dbReference type="AlphaFoldDB" id="A0A3G8ZJQ9"/>
<dbReference type="KEGG" id="nak:EH165_04915"/>
<dbReference type="InterPro" id="IPR011033">
    <property type="entry name" value="PRC_barrel-like_sf"/>
</dbReference>
<reference evidence="2 3" key="1">
    <citation type="submission" date="2018-11" db="EMBL/GenBank/DDBJ databases">
        <authorList>
            <person name="Da X."/>
        </authorList>
    </citation>
    <scope>NUCLEOTIDE SEQUENCE [LARGE SCALE GENOMIC DNA]</scope>
    <source>
        <strain evidence="2 3">S14-144</strain>
    </source>
</reference>
<evidence type="ECO:0000259" key="1">
    <source>
        <dbReference type="Pfam" id="PF05239"/>
    </source>
</evidence>
<evidence type="ECO:0000313" key="3">
    <source>
        <dbReference type="Proteomes" id="UP000268084"/>
    </source>
</evidence>
<evidence type="ECO:0000313" key="2">
    <source>
        <dbReference type="EMBL" id="AZI57592.1"/>
    </source>
</evidence>
<dbReference type="Pfam" id="PF05239">
    <property type="entry name" value="PRC"/>
    <property type="match status" value="2"/>
</dbReference>
<organism evidence="2 3">
    <name type="scientific">Nakamurella antarctica</name>
    <dbReference type="NCBI Taxonomy" id="1902245"/>
    <lineage>
        <taxon>Bacteria</taxon>
        <taxon>Bacillati</taxon>
        <taxon>Actinomycetota</taxon>
        <taxon>Actinomycetes</taxon>
        <taxon>Nakamurellales</taxon>
        <taxon>Nakamurellaceae</taxon>
        <taxon>Nakamurella</taxon>
    </lineage>
</organism>
<dbReference type="Proteomes" id="UP000268084">
    <property type="component" value="Chromosome"/>
</dbReference>
<protein>
    <submittedName>
        <fullName evidence="2">PRC-barrel domain containing protein</fullName>
    </submittedName>
</protein>
<name>A0A3G8ZJQ9_9ACTN</name>
<dbReference type="Gene3D" id="2.30.30.240">
    <property type="entry name" value="PRC-barrel domain"/>
    <property type="match status" value="1"/>
</dbReference>
<feature type="domain" description="PRC-barrel" evidence="1">
    <location>
        <begin position="97"/>
        <end position="166"/>
    </location>
</feature>
<dbReference type="OrthoDB" id="4862540at2"/>
<dbReference type="InterPro" id="IPR027275">
    <property type="entry name" value="PRC-brl_dom"/>
</dbReference>